<proteinExistence type="predicted"/>
<feature type="non-terminal residue" evidence="1">
    <location>
        <position position="51"/>
    </location>
</feature>
<reference evidence="1" key="1">
    <citation type="journal article" date="2015" name="Nature">
        <title>Complex archaea that bridge the gap between prokaryotes and eukaryotes.</title>
        <authorList>
            <person name="Spang A."/>
            <person name="Saw J.H."/>
            <person name="Jorgensen S.L."/>
            <person name="Zaremba-Niedzwiedzka K."/>
            <person name="Martijn J."/>
            <person name="Lind A.E."/>
            <person name="van Eijk R."/>
            <person name="Schleper C."/>
            <person name="Guy L."/>
            <person name="Ettema T.J."/>
        </authorList>
    </citation>
    <scope>NUCLEOTIDE SEQUENCE</scope>
</reference>
<evidence type="ECO:0000313" key="1">
    <source>
        <dbReference type="EMBL" id="KKL20666.1"/>
    </source>
</evidence>
<dbReference type="AlphaFoldDB" id="A0A0F9DSK6"/>
<organism evidence="1">
    <name type="scientific">marine sediment metagenome</name>
    <dbReference type="NCBI Taxonomy" id="412755"/>
    <lineage>
        <taxon>unclassified sequences</taxon>
        <taxon>metagenomes</taxon>
        <taxon>ecological metagenomes</taxon>
    </lineage>
</organism>
<accession>A0A0F9DSK6</accession>
<name>A0A0F9DSK6_9ZZZZ</name>
<sequence length="51" mass="5958">MKLTLPIPSEIDSIDYSAISEILKKVPSIKTIQYKKIGIYQSYDPPYEYIY</sequence>
<gene>
    <name evidence="1" type="ORF">LCGC14_2453150</name>
</gene>
<protein>
    <submittedName>
        <fullName evidence="1">Uncharacterized protein</fullName>
    </submittedName>
</protein>
<comment type="caution">
    <text evidence="1">The sequence shown here is derived from an EMBL/GenBank/DDBJ whole genome shotgun (WGS) entry which is preliminary data.</text>
</comment>
<dbReference type="EMBL" id="LAZR01038011">
    <property type="protein sequence ID" value="KKL20666.1"/>
    <property type="molecule type" value="Genomic_DNA"/>
</dbReference>